<accession>C4GF69</accession>
<organism evidence="2 3">
    <name type="scientific">Kingella oralis ATCC 51147</name>
    <dbReference type="NCBI Taxonomy" id="629741"/>
    <lineage>
        <taxon>Bacteria</taxon>
        <taxon>Pseudomonadati</taxon>
        <taxon>Pseudomonadota</taxon>
        <taxon>Betaproteobacteria</taxon>
        <taxon>Neisseriales</taxon>
        <taxon>Neisseriaceae</taxon>
        <taxon>Kingella</taxon>
    </lineage>
</organism>
<feature type="region of interest" description="Disordered" evidence="1">
    <location>
        <begin position="1"/>
        <end position="23"/>
    </location>
</feature>
<sequence length="42" mass="4338">MRQPENVAAAQKDGRVKRHLGSGCAGSAVNRDGVVSFGIRAA</sequence>
<comment type="caution">
    <text evidence="2">The sequence shown here is derived from an EMBL/GenBank/DDBJ whole genome shotgun (WGS) entry which is preliminary data.</text>
</comment>
<protein>
    <submittedName>
        <fullName evidence="2">Uncharacterized protein</fullName>
    </submittedName>
</protein>
<dbReference type="HOGENOM" id="CLU_3252799_0_0_4"/>
<gene>
    <name evidence="2" type="ORF">GCWU000324_00783</name>
</gene>
<dbReference type="Proteomes" id="UP000003009">
    <property type="component" value="Unassembled WGS sequence"/>
</dbReference>
<evidence type="ECO:0000313" key="3">
    <source>
        <dbReference type="Proteomes" id="UP000003009"/>
    </source>
</evidence>
<keyword evidence="3" id="KW-1185">Reference proteome</keyword>
<dbReference type="EMBL" id="ACJW02000002">
    <property type="protein sequence ID" value="EEP68874.1"/>
    <property type="molecule type" value="Genomic_DNA"/>
</dbReference>
<dbReference type="AlphaFoldDB" id="C4GF69"/>
<proteinExistence type="predicted"/>
<name>C4GF69_9NEIS</name>
<evidence type="ECO:0000313" key="2">
    <source>
        <dbReference type="EMBL" id="EEP68874.1"/>
    </source>
</evidence>
<reference evidence="2" key="1">
    <citation type="submission" date="2009-04" db="EMBL/GenBank/DDBJ databases">
        <authorList>
            <person name="Weinstock G."/>
            <person name="Sodergren E."/>
            <person name="Clifton S."/>
            <person name="Fulton L."/>
            <person name="Fulton B."/>
            <person name="Courtney L."/>
            <person name="Fronick C."/>
            <person name="Harrison M."/>
            <person name="Strong C."/>
            <person name="Farmer C."/>
            <person name="Delahaunty K."/>
            <person name="Markovic C."/>
            <person name="Hall O."/>
            <person name="Minx P."/>
            <person name="Tomlinson C."/>
            <person name="Mitreva M."/>
            <person name="Nelson J."/>
            <person name="Hou S."/>
            <person name="Wollam A."/>
            <person name="Pepin K.H."/>
            <person name="Johnson M."/>
            <person name="Bhonagiri V."/>
            <person name="Nash W.E."/>
            <person name="Warren W."/>
            <person name="Chinwalla A."/>
            <person name="Mardis E.R."/>
            <person name="Wilson R.K."/>
        </authorList>
    </citation>
    <scope>NUCLEOTIDE SEQUENCE [LARGE SCALE GENOMIC DNA]</scope>
    <source>
        <strain evidence="2">ATCC 51147</strain>
    </source>
</reference>
<evidence type="ECO:0000256" key="1">
    <source>
        <dbReference type="SAM" id="MobiDB-lite"/>
    </source>
</evidence>
<dbReference type="STRING" id="629741.GCWU000324_00783"/>